<feature type="non-terminal residue" evidence="9">
    <location>
        <position position="134"/>
    </location>
</feature>
<gene>
    <name evidence="9" type="primary">mnp</name>
</gene>
<keyword evidence="2 7" id="KW-0575">Peroxidase</keyword>
<feature type="non-terminal residue" evidence="9">
    <location>
        <position position="1"/>
    </location>
</feature>
<dbReference type="InterPro" id="IPR002016">
    <property type="entry name" value="Haem_peroxidase"/>
</dbReference>
<dbReference type="Pfam" id="PF00141">
    <property type="entry name" value="peroxidase"/>
    <property type="match status" value="1"/>
</dbReference>
<evidence type="ECO:0000256" key="7">
    <source>
        <dbReference type="RuleBase" id="RU363051"/>
    </source>
</evidence>
<dbReference type="GO" id="GO:0000302">
    <property type="term" value="P:response to reactive oxygen species"/>
    <property type="evidence" value="ECO:0007669"/>
    <property type="project" value="TreeGrafter"/>
</dbReference>
<keyword evidence="6" id="KW-0408">Iron</keyword>
<feature type="binding site" description="axial binding residue" evidence="6">
    <location>
        <position position="113"/>
    </location>
    <ligand>
        <name>heme b</name>
        <dbReference type="ChEBI" id="CHEBI:60344"/>
    </ligand>
    <ligandPart>
        <name>Fe</name>
        <dbReference type="ChEBI" id="CHEBI:18248"/>
    </ligandPart>
</feature>
<dbReference type="PANTHER" id="PTHR31356">
    <property type="entry name" value="THYLAKOID LUMENAL 29 KDA PROTEIN, CHLOROPLASTIC-RELATED"/>
    <property type="match status" value="1"/>
</dbReference>
<dbReference type="PRINTS" id="PR00458">
    <property type="entry name" value="PEROXIDASE"/>
</dbReference>
<dbReference type="EC" id="1.11.1.-" evidence="7"/>
<feature type="binding site" evidence="6">
    <location>
        <position position="7"/>
    </location>
    <ligand>
        <name>Ca(2+)</name>
        <dbReference type="ChEBI" id="CHEBI:29108"/>
        <label>1</label>
    </ligand>
</feature>
<evidence type="ECO:0000256" key="4">
    <source>
        <dbReference type="ARBA" id="ARBA00023002"/>
    </source>
</evidence>
<accession>S6CMB7</accession>
<comment type="cofactor">
    <cofactor evidence="6">
        <name>heme b</name>
        <dbReference type="ChEBI" id="CHEBI:60344"/>
    </cofactor>
    <text evidence="6">Binds 1 heme b (iron(II)-protoporphyrin IX) group per subunit.</text>
</comment>
<feature type="binding site" evidence="6">
    <location>
        <position position="3"/>
    </location>
    <ligand>
        <name>Ca(2+)</name>
        <dbReference type="ChEBI" id="CHEBI:29108"/>
        <label>1</label>
    </ligand>
</feature>
<dbReference type="PANTHER" id="PTHR31356:SF66">
    <property type="entry name" value="CATALASE-PEROXIDASE"/>
    <property type="match status" value="1"/>
</dbReference>
<dbReference type="Gene3D" id="1.10.420.10">
    <property type="entry name" value="Peroxidase, domain 2"/>
    <property type="match status" value="1"/>
</dbReference>
<dbReference type="GO" id="GO:0046872">
    <property type="term" value="F:metal ion binding"/>
    <property type="evidence" value="ECO:0007669"/>
    <property type="project" value="UniProtKB-UniRule"/>
</dbReference>
<dbReference type="GO" id="GO:0020037">
    <property type="term" value="F:heme binding"/>
    <property type="evidence" value="ECO:0007669"/>
    <property type="project" value="UniProtKB-UniRule"/>
</dbReference>
<comment type="similarity">
    <text evidence="1 7">Belongs to the peroxidase family. Ligninase subfamily.</text>
</comment>
<organism evidence="9">
    <name type="scientific">uncultured fungus</name>
    <dbReference type="NCBI Taxonomy" id="175245"/>
    <lineage>
        <taxon>Eukaryota</taxon>
        <taxon>Fungi</taxon>
        <taxon>environmental samples</taxon>
    </lineage>
</organism>
<dbReference type="GO" id="GO:0034599">
    <property type="term" value="P:cellular response to oxidative stress"/>
    <property type="evidence" value="ECO:0007669"/>
    <property type="project" value="InterPro"/>
</dbReference>
<dbReference type="PRINTS" id="PR00462">
    <property type="entry name" value="LIGNINASE"/>
</dbReference>
<feature type="binding site" evidence="6">
    <location>
        <position position="5"/>
    </location>
    <ligand>
        <name>Ca(2+)</name>
        <dbReference type="ChEBI" id="CHEBI:29108"/>
        <label>1</label>
    </ligand>
</feature>
<evidence type="ECO:0000313" key="9">
    <source>
        <dbReference type="EMBL" id="CCC18785.1"/>
    </source>
</evidence>
<reference evidence="9" key="1">
    <citation type="journal article" date="2014" name="PLoS ONE">
        <title>PCR primers to study the diversity of expressed fungal genes encoding lignocellulolytic enzymes in soils using high-throughput sequencing.</title>
        <authorList>
            <person name="Barbi F."/>
            <person name="Bragalini C."/>
            <person name="Vallon L."/>
            <person name="Prudent E."/>
            <person name="Dubost A."/>
            <person name="Fraissinet-Tachet L."/>
            <person name="Marmeisse R."/>
            <person name="Luis P."/>
        </authorList>
    </citation>
    <scope>NUCLEOTIDE SEQUENCE</scope>
</reference>
<feature type="domain" description="Plant heme peroxidase family profile" evidence="8">
    <location>
        <begin position="25"/>
        <end position="117"/>
    </location>
</feature>
<keyword evidence="4 7" id="KW-0560">Oxidoreductase</keyword>
<evidence type="ECO:0000256" key="1">
    <source>
        <dbReference type="ARBA" id="ARBA00006089"/>
    </source>
</evidence>
<sequence length="134" mass="13599">GGGADGSLISFGESDEFAFPANAGLEDISNELKKFADNHNVSYGDIIQFAGAVGLSNCAGAPQLTAFVGRPPAVAASPPNLLPLPTDTVASIIARFGEAGIGRNNLVWLLASHSVAVQNHVDPAIAGSPFDSTP</sequence>
<keyword evidence="5" id="KW-0325">Glycoprotein</keyword>
<protein>
    <recommendedName>
        <fullName evidence="7">Peroxidase</fullName>
        <ecNumber evidence="7">1.11.1.-</ecNumber>
    </recommendedName>
</protein>
<evidence type="ECO:0000256" key="3">
    <source>
        <dbReference type="ARBA" id="ARBA00022617"/>
    </source>
</evidence>
<evidence type="ECO:0000256" key="6">
    <source>
        <dbReference type="PIRSR" id="PIRSR601621-2"/>
    </source>
</evidence>
<feature type="binding site" evidence="6">
    <location>
        <position position="133"/>
    </location>
    <ligand>
        <name>Ca(2+)</name>
        <dbReference type="ChEBI" id="CHEBI:29108"/>
        <label>2</label>
    </ligand>
</feature>
<feature type="binding site" evidence="6">
    <location>
        <position position="114"/>
    </location>
    <ligand>
        <name>Ca(2+)</name>
        <dbReference type="ChEBI" id="CHEBI:29108"/>
        <label>2</label>
    </ligand>
</feature>
<comment type="cofactor">
    <cofactor evidence="6 7">
        <name>Ca(2+)</name>
        <dbReference type="ChEBI" id="CHEBI:29108"/>
    </cofactor>
    <text evidence="6 7">Binds 2 calcium ions per subunit.</text>
</comment>
<dbReference type="GO" id="GO:0004601">
    <property type="term" value="F:peroxidase activity"/>
    <property type="evidence" value="ECO:0007669"/>
    <property type="project" value="UniProtKB-KW"/>
</dbReference>
<keyword evidence="6 7" id="KW-0106">Calcium</keyword>
<keyword evidence="3 6" id="KW-0349">Heme</keyword>
<dbReference type="PROSITE" id="PS50873">
    <property type="entry name" value="PEROXIDASE_4"/>
    <property type="match status" value="1"/>
</dbReference>
<dbReference type="InterPro" id="IPR001621">
    <property type="entry name" value="Ligninase"/>
</dbReference>
<evidence type="ECO:0000256" key="5">
    <source>
        <dbReference type="ARBA" id="ARBA00023180"/>
    </source>
</evidence>
<dbReference type="SUPFAM" id="SSF48113">
    <property type="entry name" value="Heme-dependent peroxidases"/>
    <property type="match status" value="1"/>
</dbReference>
<keyword evidence="6 7" id="KW-0479">Metal-binding</keyword>
<reference evidence="9" key="2">
    <citation type="journal article" date="2014" name="PLoS ONE">
        <title>Widespread occurrence of expressed fungal secretory peroxidases in forest soils.</title>
        <authorList>
            <person name="Kellner H."/>
            <person name="Luis P."/>
            <person name="Pecyna M.J."/>
            <person name="Barbi F."/>
            <person name="Kapturska D."/>
            <person name="Kruger D."/>
            <person name="Zak D.R."/>
            <person name="Marmeisse R."/>
            <person name="Vandenbol M."/>
            <person name="Hofrichter M."/>
        </authorList>
    </citation>
    <scope>NUCLEOTIDE SEQUENCE</scope>
</reference>
<dbReference type="InterPro" id="IPR010255">
    <property type="entry name" value="Haem_peroxidase_sf"/>
</dbReference>
<dbReference type="EMBL" id="FR875259">
    <property type="protein sequence ID" value="CCC18785.1"/>
    <property type="molecule type" value="mRNA"/>
</dbReference>
<proteinExistence type="evidence at transcript level"/>
<evidence type="ECO:0000259" key="8">
    <source>
        <dbReference type="PROSITE" id="PS50873"/>
    </source>
</evidence>
<feature type="binding site" evidence="6">
    <location>
        <position position="131"/>
    </location>
    <ligand>
        <name>Ca(2+)</name>
        <dbReference type="ChEBI" id="CHEBI:29108"/>
        <label>2</label>
    </ligand>
</feature>
<dbReference type="AlphaFoldDB" id="S6CMB7"/>
<name>S6CMB7_9FUNG</name>
<dbReference type="InterPro" id="IPR044831">
    <property type="entry name" value="Ccp1-like"/>
</dbReference>
<dbReference type="Gene3D" id="1.10.520.10">
    <property type="match status" value="1"/>
</dbReference>
<evidence type="ECO:0000256" key="2">
    <source>
        <dbReference type="ARBA" id="ARBA00022559"/>
    </source>
</evidence>
<dbReference type="GO" id="GO:0042744">
    <property type="term" value="P:hydrogen peroxide catabolic process"/>
    <property type="evidence" value="ECO:0007669"/>
    <property type="project" value="TreeGrafter"/>
</dbReference>